<evidence type="ECO:0000256" key="3">
    <source>
        <dbReference type="ARBA" id="ARBA00022448"/>
    </source>
</evidence>
<feature type="transmembrane region" description="Helical" evidence="8">
    <location>
        <begin position="58"/>
        <end position="80"/>
    </location>
</feature>
<gene>
    <name evidence="10" type="ORF">HNP71_002606</name>
</gene>
<keyword evidence="11" id="KW-1185">Reference proteome</keyword>
<protein>
    <submittedName>
        <fullName evidence="10">Arsenical pump membrane protein</fullName>
    </submittedName>
</protein>
<feature type="transmembrane region" description="Helical" evidence="8">
    <location>
        <begin position="137"/>
        <end position="156"/>
    </location>
</feature>
<dbReference type="GO" id="GO:0005886">
    <property type="term" value="C:plasma membrane"/>
    <property type="evidence" value="ECO:0007669"/>
    <property type="project" value="UniProtKB-SubCell"/>
</dbReference>
<feature type="transmembrane region" description="Helical" evidence="8">
    <location>
        <begin position="100"/>
        <end position="125"/>
    </location>
</feature>
<feature type="transmembrane region" description="Helical" evidence="8">
    <location>
        <begin position="356"/>
        <end position="375"/>
    </location>
</feature>
<comment type="similarity">
    <text evidence="2">Belongs to the CitM (TC 2.A.11) transporter family.</text>
</comment>
<dbReference type="InterPro" id="IPR000802">
    <property type="entry name" value="Arsenical_pump_ArsB"/>
</dbReference>
<evidence type="ECO:0000256" key="1">
    <source>
        <dbReference type="ARBA" id="ARBA00004651"/>
    </source>
</evidence>
<feature type="transmembrane region" description="Helical" evidence="8">
    <location>
        <begin position="29"/>
        <end position="46"/>
    </location>
</feature>
<evidence type="ECO:0000256" key="5">
    <source>
        <dbReference type="ARBA" id="ARBA00022692"/>
    </source>
</evidence>
<dbReference type="AlphaFoldDB" id="A0A840VEY8"/>
<keyword evidence="5 8" id="KW-0812">Transmembrane</keyword>
<feature type="transmembrane region" description="Helical" evidence="8">
    <location>
        <begin position="387"/>
        <end position="409"/>
    </location>
</feature>
<evidence type="ECO:0000313" key="10">
    <source>
        <dbReference type="EMBL" id="MBB5374334.1"/>
    </source>
</evidence>
<feature type="transmembrane region" description="Helical" evidence="8">
    <location>
        <begin position="176"/>
        <end position="197"/>
    </location>
</feature>
<sequence length="410" mass="41844">MSAGAVWAVVLVSLGCVLIRPWGMREWMPALAGAVLLVLGGALPLREALGAVGQGGDVYLFLTGMMLLAELAADQGVFAWAAGLVARAANGSALRLFGLIYAMAVVVTVFLSNDATAVVFTPAVAAMVRAVRAEDRLPYLLICAFVANAASFVLPISNPANLVVFADAMPDLGHWLGAFGLSSAAAVGATFLALWFTQRRGLRQCLATPGAVAPLSRGGRLTLAGLGGMTVLLLTASGLGWRLGLPTLCAGLGSAALVAVFTRQPVWRLAREVSWGVLPMVAGLFVMVGALDRLGLAEAIARSVRAVPGGEVWAVGLGLAGLSNLINNLPAGLLAGHALGQAGQRVTAAALIGVDLGPNLSITGSLATLLWLTALRKNGISVSAWRFLRLGAVVMPPALLAALVALALAG</sequence>
<dbReference type="EMBL" id="JACHFJ010000015">
    <property type="protein sequence ID" value="MBB5374334.1"/>
    <property type="molecule type" value="Genomic_DNA"/>
</dbReference>
<evidence type="ECO:0000256" key="7">
    <source>
        <dbReference type="ARBA" id="ARBA00023136"/>
    </source>
</evidence>
<dbReference type="InterPro" id="IPR004680">
    <property type="entry name" value="Cit_transptr-like_dom"/>
</dbReference>
<keyword evidence="4" id="KW-1003">Cell membrane</keyword>
<organism evidence="10 11">
    <name type="scientific">Acidocella aromatica</name>
    <dbReference type="NCBI Taxonomy" id="1303579"/>
    <lineage>
        <taxon>Bacteria</taxon>
        <taxon>Pseudomonadati</taxon>
        <taxon>Pseudomonadota</taxon>
        <taxon>Alphaproteobacteria</taxon>
        <taxon>Acetobacterales</taxon>
        <taxon>Acidocellaceae</taxon>
        <taxon>Acidocella</taxon>
    </lineage>
</organism>
<reference evidence="10 11" key="1">
    <citation type="submission" date="2020-08" db="EMBL/GenBank/DDBJ databases">
        <title>Genomic Encyclopedia of Type Strains, Phase IV (KMG-IV): sequencing the most valuable type-strain genomes for metagenomic binning, comparative biology and taxonomic classification.</title>
        <authorList>
            <person name="Goeker M."/>
        </authorList>
    </citation>
    <scope>NUCLEOTIDE SEQUENCE [LARGE SCALE GENOMIC DNA]</scope>
    <source>
        <strain evidence="10 11">DSM 27026</strain>
    </source>
</reference>
<evidence type="ECO:0000256" key="2">
    <source>
        <dbReference type="ARBA" id="ARBA00009843"/>
    </source>
</evidence>
<name>A0A840VEY8_9PROT</name>
<evidence type="ECO:0000259" key="9">
    <source>
        <dbReference type="Pfam" id="PF03600"/>
    </source>
</evidence>
<dbReference type="PANTHER" id="PTHR43302">
    <property type="entry name" value="TRANSPORTER ARSB-RELATED"/>
    <property type="match status" value="1"/>
</dbReference>
<evidence type="ECO:0000256" key="4">
    <source>
        <dbReference type="ARBA" id="ARBA00022475"/>
    </source>
</evidence>
<dbReference type="PRINTS" id="PR00758">
    <property type="entry name" value="ARSENICPUMP"/>
</dbReference>
<dbReference type="RefSeq" id="WP_183267356.1">
    <property type="nucleotide sequence ID" value="NZ_JACHFJ010000015.1"/>
</dbReference>
<dbReference type="GO" id="GO:0015105">
    <property type="term" value="F:arsenite transmembrane transporter activity"/>
    <property type="evidence" value="ECO:0007669"/>
    <property type="project" value="InterPro"/>
</dbReference>
<feature type="transmembrane region" description="Helical" evidence="8">
    <location>
        <begin position="243"/>
        <end position="261"/>
    </location>
</feature>
<feature type="domain" description="Citrate transporter-like" evidence="9">
    <location>
        <begin position="21"/>
        <end position="339"/>
    </location>
</feature>
<comment type="subcellular location">
    <subcellularLocation>
        <location evidence="1">Cell membrane</location>
        <topology evidence="1">Multi-pass membrane protein</topology>
    </subcellularLocation>
</comment>
<keyword evidence="3" id="KW-0813">Transport</keyword>
<feature type="transmembrane region" description="Helical" evidence="8">
    <location>
        <begin position="273"/>
        <end position="291"/>
    </location>
</feature>
<dbReference type="PANTHER" id="PTHR43302:SF5">
    <property type="entry name" value="TRANSPORTER ARSB-RELATED"/>
    <property type="match status" value="1"/>
</dbReference>
<comment type="caution">
    <text evidence="10">The sequence shown here is derived from an EMBL/GenBank/DDBJ whole genome shotgun (WGS) entry which is preliminary data.</text>
</comment>
<proteinExistence type="inferred from homology"/>
<dbReference type="Proteomes" id="UP000553706">
    <property type="component" value="Unassembled WGS sequence"/>
</dbReference>
<keyword evidence="6 8" id="KW-1133">Transmembrane helix</keyword>
<evidence type="ECO:0000313" key="11">
    <source>
        <dbReference type="Proteomes" id="UP000553706"/>
    </source>
</evidence>
<accession>A0A840VEY8</accession>
<evidence type="ECO:0000256" key="8">
    <source>
        <dbReference type="SAM" id="Phobius"/>
    </source>
</evidence>
<keyword evidence="7 8" id="KW-0472">Membrane</keyword>
<evidence type="ECO:0000256" key="6">
    <source>
        <dbReference type="ARBA" id="ARBA00022989"/>
    </source>
</evidence>
<dbReference type="Pfam" id="PF03600">
    <property type="entry name" value="CitMHS"/>
    <property type="match status" value="1"/>
</dbReference>